<dbReference type="Proteomes" id="UP000191812">
    <property type="component" value="Unassembled WGS sequence"/>
</dbReference>
<name>A0ABP2BHH2_9HYPH</name>
<comment type="caution">
    <text evidence="1">The sequence shown here is derived from an EMBL/GenBank/DDBJ whole genome shotgun (WGS) entry which is preliminary data.</text>
</comment>
<dbReference type="EMBL" id="FBWH01000022">
    <property type="protein sequence ID" value="CUX29114.1"/>
    <property type="molecule type" value="Genomic_DNA"/>
</dbReference>
<protein>
    <submittedName>
        <fullName evidence="1">Uncharacterized protein</fullName>
    </submittedName>
</protein>
<gene>
    <name evidence="1" type="ORF">AGR13a_Cc290038</name>
</gene>
<evidence type="ECO:0000313" key="2">
    <source>
        <dbReference type="Proteomes" id="UP000191812"/>
    </source>
</evidence>
<accession>A0ABP2BHH2</accession>
<sequence length="23" mass="2435">MRVSANGAKRKDLVETLGTAGLF</sequence>
<proteinExistence type="predicted"/>
<organism evidence="1 2">
    <name type="scientific">Agrobacterium genomosp. 13 str. CFBP 6927</name>
    <dbReference type="NCBI Taxonomy" id="1183428"/>
    <lineage>
        <taxon>Bacteria</taxon>
        <taxon>Pseudomonadati</taxon>
        <taxon>Pseudomonadota</taxon>
        <taxon>Alphaproteobacteria</taxon>
        <taxon>Hyphomicrobiales</taxon>
        <taxon>Rhizobiaceae</taxon>
        <taxon>Rhizobium/Agrobacterium group</taxon>
        <taxon>Agrobacterium</taxon>
        <taxon>Agrobacterium tumefaciens complex</taxon>
    </lineage>
</organism>
<evidence type="ECO:0000313" key="1">
    <source>
        <dbReference type="EMBL" id="CUX29114.1"/>
    </source>
</evidence>
<reference evidence="1 2" key="1">
    <citation type="submission" date="2016-01" db="EMBL/GenBank/DDBJ databases">
        <authorList>
            <person name="Regsiter A."/>
            <person name="william w."/>
        </authorList>
    </citation>
    <scope>NUCLEOTIDE SEQUENCE [LARGE SCALE GENOMIC DNA]</scope>
    <source>
        <strain evidence="1 2">CFBP 6927</strain>
    </source>
</reference>
<keyword evidence="2" id="KW-1185">Reference proteome</keyword>